<protein>
    <submittedName>
        <fullName evidence="1">Uncharacterized protein</fullName>
    </submittedName>
</protein>
<comment type="caution">
    <text evidence="1">The sequence shown here is derived from an EMBL/GenBank/DDBJ whole genome shotgun (WGS) entry which is preliminary data.</text>
</comment>
<evidence type="ECO:0000313" key="2">
    <source>
        <dbReference type="Proteomes" id="UP000821845"/>
    </source>
</evidence>
<dbReference type="Proteomes" id="UP000821845">
    <property type="component" value="Chromosome 11"/>
</dbReference>
<name>A0ACB7T439_HYAAI</name>
<organism evidence="1 2">
    <name type="scientific">Hyalomma asiaticum</name>
    <name type="common">Tick</name>
    <dbReference type="NCBI Taxonomy" id="266040"/>
    <lineage>
        <taxon>Eukaryota</taxon>
        <taxon>Metazoa</taxon>
        <taxon>Ecdysozoa</taxon>
        <taxon>Arthropoda</taxon>
        <taxon>Chelicerata</taxon>
        <taxon>Arachnida</taxon>
        <taxon>Acari</taxon>
        <taxon>Parasitiformes</taxon>
        <taxon>Ixodida</taxon>
        <taxon>Ixodoidea</taxon>
        <taxon>Ixodidae</taxon>
        <taxon>Hyalomminae</taxon>
        <taxon>Hyalomma</taxon>
    </lineage>
</organism>
<keyword evidence="2" id="KW-1185">Reference proteome</keyword>
<sequence length="202" mass="22777">MSSKHLPSNTKKEDSYIEPQHFGAETRERIIRSIDRIRPLNLQGTIKIMKKKRRVIRAQATRTINEANHIVAKQQAPDIIAVSGLIERLLLVQKQLSDVNATIELHIIDDDADAEFERVLEYDDKIASCLGSMKTFGKSEAEGAIAGLQATAECYAHAIEILAQRFGNPTALIRDHMQGLIDLRPVISARNVRELRRLFDDL</sequence>
<reference evidence="1" key="1">
    <citation type="submission" date="2020-05" db="EMBL/GenBank/DDBJ databases">
        <title>Large-scale comparative analyses of tick genomes elucidate their genetic diversity and vector capacities.</title>
        <authorList>
            <person name="Jia N."/>
            <person name="Wang J."/>
            <person name="Shi W."/>
            <person name="Du L."/>
            <person name="Sun Y."/>
            <person name="Zhan W."/>
            <person name="Jiang J."/>
            <person name="Wang Q."/>
            <person name="Zhang B."/>
            <person name="Ji P."/>
            <person name="Sakyi L.B."/>
            <person name="Cui X."/>
            <person name="Yuan T."/>
            <person name="Jiang B."/>
            <person name="Yang W."/>
            <person name="Lam T.T.-Y."/>
            <person name="Chang Q."/>
            <person name="Ding S."/>
            <person name="Wang X."/>
            <person name="Zhu J."/>
            <person name="Ruan X."/>
            <person name="Zhao L."/>
            <person name="Wei J."/>
            <person name="Que T."/>
            <person name="Du C."/>
            <person name="Cheng J."/>
            <person name="Dai P."/>
            <person name="Han X."/>
            <person name="Huang E."/>
            <person name="Gao Y."/>
            <person name="Liu J."/>
            <person name="Shao H."/>
            <person name="Ye R."/>
            <person name="Li L."/>
            <person name="Wei W."/>
            <person name="Wang X."/>
            <person name="Wang C."/>
            <person name="Yang T."/>
            <person name="Huo Q."/>
            <person name="Li W."/>
            <person name="Guo W."/>
            <person name="Chen H."/>
            <person name="Zhou L."/>
            <person name="Ni X."/>
            <person name="Tian J."/>
            <person name="Zhou Y."/>
            <person name="Sheng Y."/>
            <person name="Liu T."/>
            <person name="Pan Y."/>
            <person name="Xia L."/>
            <person name="Li J."/>
            <person name="Zhao F."/>
            <person name="Cao W."/>
        </authorList>
    </citation>
    <scope>NUCLEOTIDE SEQUENCE</scope>
    <source>
        <strain evidence="1">Hyas-2018</strain>
    </source>
</reference>
<evidence type="ECO:0000313" key="1">
    <source>
        <dbReference type="EMBL" id="KAH6940848.1"/>
    </source>
</evidence>
<dbReference type="EMBL" id="CM023491">
    <property type="protein sequence ID" value="KAH6940848.1"/>
    <property type="molecule type" value="Genomic_DNA"/>
</dbReference>
<proteinExistence type="predicted"/>
<accession>A0ACB7T439</accession>
<gene>
    <name evidence="1" type="ORF">HPB50_009075</name>
</gene>